<keyword evidence="2" id="KW-1185">Reference proteome</keyword>
<sequence length="132" mass="15034">MSTPSCPSIVPPGLSPTTVVTTCDSQAAFKLWALQNVGTFSGKGFRSWLYSFEDYCDIFSLLDAARLKEVGSKLCNDACIWHQDMLFKTWEEWKVEAKKRFIGHKPDPRHLLSQVKISQFSALQPFIVKFQE</sequence>
<protein>
    <submittedName>
        <fullName evidence="1">Uncharacterized protein</fullName>
    </submittedName>
</protein>
<accession>A0ACC2U7Q4</accession>
<evidence type="ECO:0000313" key="1">
    <source>
        <dbReference type="EMBL" id="KAJ9082893.1"/>
    </source>
</evidence>
<gene>
    <name evidence="1" type="ORF">DSO57_1000195</name>
</gene>
<evidence type="ECO:0000313" key="2">
    <source>
        <dbReference type="Proteomes" id="UP001165960"/>
    </source>
</evidence>
<proteinExistence type="predicted"/>
<organism evidence="1 2">
    <name type="scientific">Entomophthora muscae</name>
    <dbReference type="NCBI Taxonomy" id="34485"/>
    <lineage>
        <taxon>Eukaryota</taxon>
        <taxon>Fungi</taxon>
        <taxon>Fungi incertae sedis</taxon>
        <taxon>Zoopagomycota</taxon>
        <taxon>Entomophthoromycotina</taxon>
        <taxon>Entomophthoromycetes</taxon>
        <taxon>Entomophthorales</taxon>
        <taxon>Entomophthoraceae</taxon>
        <taxon>Entomophthora</taxon>
    </lineage>
</organism>
<dbReference type="EMBL" id="QTSX02001421">
    <property type="protein sequence ID" value="KAJ9082893.1"/>
    <property type="molecule type" value="Genomic_DNA"/>
</dbReference>
<name>A0ACC2U7Q4_9FUNG</name>
<reference evidence="1" key="1">
    <citation type="submission" date="2022-04" db="EMBL/GenBank/DDBJ databases">
        <title>Genome of the entomopathogenic fungus Entomophthora muscae.</title>
        <authorList>
            <person name="Elya C."/>
            <person name="Lovett B.R."/>
            <person name="Lee E."/>
            <person name="Macias A.M."/>
            <person name="Hajek A.E."/>
            <person name="De Bivort B.L."/>
            <person name="Kasson M.T."/>
            <person name="De Fine Licht H.H."/>
            <person name="Stajich J.E."/>
        </authorList>
    </citation>
    <scope>NUCLEOTIDE SEQUENCE</scope>
    <source>
        <strain evidence="1">Berkeley</strain>
    </source>
</reference>
<dbReference type="Proteomes" id="UP001165960">
    <property type="component" value="Unassembled WGS sequence"/>
</dbReference>
<comment type="caution">
    <text evidence="1">The sequence shown here is derived from an EMBL/GenBank/DDBJ whole genome shotgun (WGS) entry which is preliminary data.</text>
</comment>